<dbReference type="Pfam" id="PF00959">
    <property type="entry name" value="Phage_lysozyme"/>
    <property type="match status" value="1"/>
</dbReference>
<evidence type="ECO:0000256" key="2">
    <source>
        <dbReference type="ARBA" id="ARBA00022638"/>
    </source>
</evidence>
<evidence type="ECO:0000313" key="7">
    <source>
        <dbReference type="Proteomes" id="UP000307706"/>
    </source>
</evidence>
<dbReference type="EC" id="3.2.1.17" evidence="3"/>
<evidence type="ECO:0000313" key="6">
    <source>
        <dbReference type="Proteomes" id="UP000305730"/>
    </source>
</evidence>
<dbReference type="AlphaFoldDB" id="A0A5S3XTU2"/>
<reference evidence="6 7" key="1">
    <citation type="submission" date="2017-12" db="EMBL/GenBank/DDBJ databases">
        <authorList>
            <person name="Paulsen S."/>
            <person name="Gram L.K."/>
        </authorList>
    </citation>
    <scope>NUCLEOTIDE SEQUENCE [LARGE SCALE GENOMIC DNA]</scope>
    <source>
        <strain evidence="5 7">S2231</strain>
        <strain evidence="4 6">S2233</strain>
    </source>
</reference>
<dbReference type="RefSeq" id="WP_119860810.1">
    <property type="nucleotide sequence ID" value="NZ_PNCK01000047.1"/>
</dbReference>
<dbReference type="GO" id="GO:0003796">
    <property type="term" value="F:lysozyme activity"/>
    <property type="evidence" value="ECO:0007669"/>
    <property type="project" value="UniProtKB-EC"/>
</dbReference>
<evidence type="ECO:0000256" key="3">
    <source>
        <dbReference type="RuleBase" id="RU003788"/>
    </source>
</evidence>
<dbReference type="InterPro" id="IPR023347">
    <property type="entry name" value="Lysozyme_dom_sf"/>
</dbReference>
<accession>A0A5S3XTU2</accession>
<dbReference type="PANTHER" id="PTHR37406">
    <property type="entry name" value="T4-TYPE LYSOZYME 1-RELATED"/>
    <property type="match status" value="1"/>
</dbReference>
<keyword evidence="6" id="KW-1185">Reference proteome</keyword>
<dbReference type="InterPro" id="IPR052619">
    <property type="entry name" value="Phage_lysozyme-like"/>
</dbReference>
<gene>
    <name evidence="5" type="ORF">CWB96_06370</name>
    <name evidence="4" type="ORF">CWB97_13680</name>
</gene>
<dbReference type="Proteomes" id="UP000307706">
    <property type="component" value="Unassembled WGS sequence"/>
</dbReference>
<dbReference type="PANTHER" id="PTHR37406:SF1">
    <property type="entry name" value="T4-TYPE LYSOZYME 1-RELATED"/>
    <property type="match status" value="1"/>
</dbReference>
<comment type="similarity">
    <text evidence="3">Belongs to the glycosyl hydrolase 24 family.</text>
</comment>
<dbReference type="EMBL" id="PNCL01000023">
    <property type="protein sequence ID" value="TMP60588.1"/>
    <property type="molecule type" value="Genomic_DNA"/>
</dbReference>
<dbReference type="Proteomes" id="UP000305730">
    <property type="component" value="Unassembled WGS sequence"/>
</dbReference>
<dbReference type="OrthoDB" id="9091992at2"/>
<keyword evidence="3" id="KW-0378">Hydrolase</keyword>
<dbReference type="GO" id="GO:0016998">
    <property type="term" value="P:cell wall macromolecule catabolic process"/>
    <property type="evidence" value="ECO:0007669"/>
    <property type="project" value="InterPro"/>
</dbReference>
<dbReference type="Gene3D" id="1.10.530.40">
    <property type="match status" value="1"/>
</dbReference>
<evidence type="ECO:0000313" key="5">
    <source>
        <dbReference type="EMBL" id="TMP60588.1"/>
    </source>
</evidence>
<dbReference type="InterPro" id="IPR002196">
    <property type="entry name" value="Glyco_hydro_24"/>
</dbReference>
<sequence length="142" mass="15674">MAKLSKHALYALKAQLICHEGLLCKPYTCTAGKLTIGVGRNLEDRGITEQEAEYLLDNDIHSVLSEVANEIPIFNNVSEVRQLVLLNMAFNLGVGGLKKFKKMLAALCVEEFNLAAQEMLNSKWAKQVGHRANELADMMAQG</sequence>
<organism evidence="5 7">
    <name type="scientific">Pseudoalteromonas citrea</name>
    <dbReference type="NCBI Taxonomy" id="43655"/>
    <lineage>
        <taxon>Bacteria</taxon>
        <taxon>Pseudomonadati</taxon>
        <taxon>Pseudomonadota</taxon>
        <taxon>Gammaproteobacteria</taxon>
        <taxon>Alteromonadales</taxon>
        <taxon>Pseudoalteromonadaceae</taxon>
        <taxon>Pseudoalteromonas</taxon>
    </lineage>
</organism>
<proteinExistence type="inferred from homology"/>
<evidence type="ECO:0000313" key="4">
    <source>
        <dbReference type="EMBL" id="TMP41811.1"/>
    </source>
</evidence>
<comment type="caution">
    <text evidence="5">The sequence shown here is derived from an EMBL/GenBank/DDBJ whole genome shotgun (WGS) entry which is preliminary data.</text>
</comment>
<dbReference type="SUPFAM" id="SSF53955">
    <property type="entry name" value="Lysozyme-like"/>
    <property type="match status" value="1"/>
</dbReference>
<evidence type="ECO:0000256" key="1">
    <source>
        <dbReference type="ARBA" id="ARBA00022529"/>
    </source>
</evidence>
<dbReference type="GO" id="GO:0009253">
    <property type="term" value="P:peptidoglycan catabolic process"/>
    <property type="evidence" value="ECO:0007669"/>
    <property type="project" value="InterPro"/>
</dbReference>
<dbReference type="GO" id="GO:0042742">
    <property type="term" value="P:defense response to bacterium"/>
    <property type="evidence" value="ECO:0007669"/>
    <property type="project" value="UniProtKB-KW"/>
</dbReference>
<protein>
    <recommendedName>
        <fullName evidence="3">Lysozyme</fullName>
        <ecNumber evidence="3">3.2.1.17</ecNumber>
    </recommendedName>
</protein>
<keyword evidence="1 3" id="KW-0929">Antimicrobial</keyword>
<name>A0A5S3XTU2_9GAMM</name>
<dbReference type="InterPro" id="IPR023346">
    <property type="entry name" value="Lysozyme-like_dom_sf"/>
</dbReference>
<dbReference type="GO" id="GO:0031640">
    <property type="term" value="P:killing of cells of another organism"/>
    <property type="evidence" value="ECO:0007669"/>
    <property type="project" value="UniProtKB-KW"/>
</dbReference>
<dbReference type="EMBL" id="PNCK01000047">
    <property type="protein sequence ID" value="TMP41811.1"/>
    <property type="molecule type" value="Genomic_DNA"/>
</dbReference>
<comment type="catalytic activity">
    <reaction evidence="3">
        <text>Hydrolysis of (1-&gt;4)-beta-linkages between N-acetylmuramic acid and N-acetyl-D-glucosamine residues in a peptidoglycan and between N-acetyl-D-glucosamine residues in chitodextrins.</text>
        <dbReference type="EC" id="3.2.1.17"/>
    </reaction>
</comment>
<reference evidence="6 7" key="2">
    <citation type="submission" date="2019-06" db="EMBL/GenBank/DDBJ databases">
        <title>Co-occurence of chitin degradation, pigmentation and bioactivity in marine Pseudoalteromonas.</title>
        <authorList>
            <person name="Sonnenschein E.C."/>
            <person name="Bech P.K."/>
        </authorList>
    </citation>
    <scope>NUCLEOTIDE SEQUENCE [LARGE SCALE GENOMIC DNA]</scope>
    <source>
        <strain evidence="7">S2231</strain>
        <strain evidence="4 6">S2233</strain>
    </source>
</reference>
<keyword evidence="3" id="KW-0326">Glycosidase</keyword>
<keyword evidence="2 3" id="KW-0081">Bacteriolytic enzyme</keyword>
<reference evidence="5" key="3">
    <citation type="submission" date="2019-09" db="EMBL/GenBank/DDBJ databases">
        <title>Co-occurence of chitin degradation, pigmentation and bioactivity in marine Pseudoalteromonas.</title>
        <authorList>
            <person name="Sonnenschein E.C."/>
            <person name="Bech P.K."/>
        </authorList>
    </citation>
    <scope>NUCLEOTIDE SEQUENCE</scope>
    <source>
        <strain evidence="5">S2231</strain>
    </source>
</reference>